<feature type="chain" id="PRO_5015114345" description="Secreted protein" evidence="1">
    <location>
        <begin position="25"/>
        <end position="92"/>
    </location>
</feature>
<evidence type="ECO:0008006" key="3">
    <source>
        <dbReference type="Google" id="ProtNLM"/>
    </source>
</evidence>
<reference evidence="2" key="1">
    <citation type="submission" date="2018-02" db="EMBL/GenBank/DDBJ databases">
        <title>Rhizophora mucronata_Transcriptome.</title>
        <authorList>
            <person name="Meera S.P."/>
            <person name="Sreeshan A."/>
            <person name="Augustine A."/>
        </authorList>
    </citation>
    <scope>NUCLEOTIDE SEQUENCE</scope>
    <source>
        <tissue evidence="2">Leaf</tissue>
    </source>
</reference>
<sequence length="92" mass="10630">MASFFESRLSLFLFFLFYFFKSPALPYIPCFIGFISSLNCPCSTTGPILFFFWPEIKINIISNKQSCVQVRGDCINAKTNKYNLHNIPELMP</sequence>
<organism evidence="2">
    <name type="scientific">Rhizophora mucronata</name>
    <name type="common">Asiatic mangrove</name>
    <dbReference type="NCBI Taxonomy" id="61149"/>
    <lineage>
        <taxon>Eukaryota</taxon>
        <taxon>Viridiplantae</taxon>
        <taxon>Streptophyta</taxon>
        <taxon>Embryophyta</taxon>
        <taxon>Tracheophyta</taxon>
        <taxon>Spermatophyta</taxon>
        <taxon>Magnoliopsida</taxon>
        <taxon>eudicotyledons</taxon>
        <taxon>Gunneridae</taxon>
        <taxon>Pentapetalae</taxon>
        <taxon>rosids</taxon>
        <taxon>fabids</taxon>
        <taxon>Malpighiales</taxon>
        <taxon>Rhizophoraceae</taxon>
        <taxon>Rhizophora</taxon>
    </lineage>
</organism>
<dbReference type="EMBL" id="GGEC01062085">
    <property type="protein sequence ID" value="MBX42569.1"/>
    <property type="molecule type" value="Transcribed_RNA"/>
</dbReference>
<protein>
    <recommendedName>
        <fullName evidence="3">Secreted protein</fullName>
    </recommendedName>
</protein>
<dbReference type="AlphaFoldDB" id="A0A2P2NJD0"/>
<proteinExistence type="predicted"/>
<name>A0A2P2NJD0_RHIMU</name>
<evidence type="ECO:0000256" key="1">
    <source>
        <dbReference type="SAM" id="SignalP"/>
    </source>
</evidence>
<evidence type="ECO:0000313" key="2">
    <source>
        <dbReference type="EMBL" id="MBX42569.1"/>
    </source>
</evidence>
<accession>A0A2P2NJD0</accession>
<keyword evidence="1" id="KW-0732">Signal</keyword>
<feature type="signal peptide" evidence="1">
    <location>
        <begin position="1"/>
        <end position="24"/>
    </location>
</feature>